<dbReference type="EMBL" id="ML991785">
    <property type="protein sequence ID" value="KAF2236352.1"/>
    <property type="molecule type" value="Genomic_DNA"/>
</dbReference>
<feature type="compositionally biased region" description="Low complexity" evidence="1">
    <location>
        <begin position="530"/>
        <end position="545"/>
    </location>
</feature>
<feature type="region of interest" description="Disordered" evidence="1">
    <location>
        <begin position="1"/>
        <end position="42"/>
    </location>
</feature>
<feature type="compositionally biased region" description="Low complexity" evidence="1">
    <location>
        <begin position="809"/>
        <end position="822"/>
    </location>
</feature>
<evidence type="ECO:0000313" key="4">
    <source>
        <dbReference type="Proteomes" id="UP000800092"/>
    </source>
</evidence>
<reference evidence="3" key="1">
    <citation type="journal article" date="2020" name="Stud. Mycol.">
        <title>101 Dothideomycetes genomes: a test case for predicting lifestyles and emergence of pathogens.</title>
        <authorList>
            <person name="Haridas S."/>
            <person name="Albert R."/>
            <person name="Binder M."/>
            <person name="Bloem J."/>
            <person name="Labutti K."/>
            <person name="Salamov A."/>
            <person name="Andreopoulos B."/>
            <person name="Baker S."/>
            <person name="Barry K."/>
            <person name="Bills G."/>
            <person name="Bluhm B."/>
            <person name="Cannon C."/>
            <person name="Castanera R."/>
            <person name="Culley D."/>
            <person name="Daum C."/>
            <person name="Ezra D."/>
            <person name="Gonzalez J."/>
            <person name="Henrissat B."/>
            <person name="Kuo A."/>
            <person name="Liang C."/>
            <person name="Lipzen A."/>
            <person name="Lutzoni F."/>
            <person name="Magnuson J."/>
            <person name="Mondo S."/>
            <person name="Nolan M."/>
            <person name="Ohm R."/>
            <person name="Pangilinan J."/>
            <person name="Park H.-J."/>
            <person name="Ramirez L."/>
            <person name="Alfaro M."/>
            <person name="Sun H."/>
            <person name="Tritt A."/>
            <person name="Yoshinaga Y."/>
            <person name="Zwiers L.-H."/>
            <person name="Turgeon B."/>
            <person name="Goodwin S."/>
            <person name="Spatafora J."/>
            <person name="Crous P."/>
            <person name="Grigoriev I."/>
        </authorList>
    </citation>
    <scope>NUCLEOTIDE SEQUENCE</scope>
    <source>
        <strain evidence="3">Tuck. ex Michener</strain>
    </source>
</reference>
<dbReference type="SUPFAM" id="SSF50969">
    <property type="entry name" value="YVTN repeat-like/Quinoprotein amine dehydrogenase"/>
    <property type="match status" value="1"/>
</dbReference>
<feature type="compositionally biased region" description="Basic residues" evidence="1">
    <location>
        <begin position="489"/>
        <end position="498"/>
    </location>
</feature>
<feature type="region of interest" description="Disordered" evidence="1">
    <location>
        <begin position="461"/>
        <end position="590"/>
    </location>
</feature>
<dbReference type="InterPro" id="IPR015943">
    <property type="entry name" value="WD40/YVTN_repeat-like_dom_sf"/>
</dbReference>
<dbReference type="Proteomes" id="UP000800092">
    <property type="component" value="Unassembled WGS sequence"/>
</dbReference>
<feature type="compositionally biased region" description="Polar residues" evidence="1">
    <location>
        <begin position="776"/>
        <end position="791"/>
    </location>
</feature>
<feature type="region of interest" description="Disordered" evidence="1">
    <location>
        <begin position="724"/>
        <end position="898"/>
    </location>
</feature>
<feature type="compositionally biased region" description="Acidic residues" evidence="1">
    <location>
        <begin position="511"/>
        <end position="521"/>
    </location>
</feature>
<keyword evidence="4" id="KW-1185">Reference proteome</keyword>
<name>A0A6A6HEH0_VIRVR</name>
<feature type="region of interest" description="Disordered" evidence="1">
    <location>
        <begin position="612"/>
        <end position="653"/>
    </location>
</feature>
<feature type="compositionally biased region" description="Low complexity" evidence="1">
    <location>
        <begin position="734"/>
        <end position="765"/>
    </location>
</feature>
<feature type="domain" description="DUF7165" evidence="2">
    <location>
        <begin position="51"/>
        <end position="269"/>
    </location>
</feature>
<feature type="compositionally biased region" description="Polar residues" evidence="1">
    <location>
        <begin position="798"/>
        <end position="808"/>
    </location>
</feature>
<feature type="compositionally biased region" description="Gly residues" evidence="1">
    <location>
        <begin position="881"/>
        <end position="898"/>
    </location>
</feature>
<dbReference type="Pfam" id="PF23749">
    <property type="entry name" value="DUF7165"/>
    <property type="match status" value="1"/>
</dbReference>
<sequence>MSDTGYSADNDDLYGDGDSAPGGRTPVGGLQQNGHLKEQDRPLLPVTRPPAIVVRLITGTSSKIALPLGEALVMSTSARGRYITAFNSGYLHIIDVRSLPDKKVRAFEVSRRPVAADIHDDGTLMAVLSTKHVVNVYDIKIGPAPRLVRTIQLELPAEAVTLDRTGHLLAVCGPNSVDVYSLHPDAGDATRRCATAGLELDHVEFSHNSKWLLATTKNISRGTLVVSVPLFAEDPRHPTAEELRQVWTAEMLEPKLSSKLQSACLWQHDGMVEVVGTVDASTNLVVATAPEDNLTTIARCKLEKTSKLRELGIRDFPVVTTTQDGQLIASLTNRICVRVLQIPNNIAASDIKVNIEETYDIPEMDENTTPGLKFVQDKASRRLLILSPAIPDISRFCNVDESFSDDEDTAEGGRFIVLDFDKSSQPGLEDEHVTLVLDTGNARVLPEQQLDLKTEVALERRRTLTQKKHQSLPTISSPRRSHTSGDVRRRSHHHHNRNHVPSSAPPVPALPDDDLPIEAMEEPYTPSQPRSRASLVRAASVSQSSPYVRQRLRARPTAPVEYRRADGSDRRLARDPPHESDADNWVPPPPMYTAEPNAPLPLRYWELAGLRGSETSSPAPGASEENLRPSSATGSYAAPRTQPHGFLGIPPLASEMGTWSGRVGTQQQMNLNMIRRRPVPGGVGIGRMDTIRSISSPSSGGASAPIVARSSTAPSVVPLALAPPNAAVPPEPSNPSASANPANPTNPSSPPERSSPTRTRDTPISPQTPATIPHTPIQSRQTPLPQASQPSRAPRTPSHISTARPTFQPTTPYTTASWATTPSPNPSHPAVRPLTPYEETRARIPSRAPSRAKRSAAANVAGAKRKGLLGLKGRKGREGVGRGGGGSGGGGGGKCVVM</sequence>
<dbReference type="Gene3D" id="2.130.10.10">
    <property type="entry name" value="YVTN repeat-like/Quinoprotein amine dehydrogenase"/>
    <property type="match status" value="1"/>
</dbReference>
<accession>A0A6A6HEH0</accession>
<evidence type="ECO:0000259" key="2">
    <source>
        <dbReference type="Pfam" id="PF23749"/>
    </source>
</evidence>
<feature type="compositionally biased region" description="Basic and acidic residues" evidence="1">
    <location>
        <begin position="561"/>
        <end position="581"/>
    </location>
</feature>
<dbReference type="InterPro" id="IPR011044">
    <property type="entry name" value="Quino_amine_DH_bsu"/>
</dbReference>
<feature type="compositionally biased region" description="Basic residues" evidence="1">
    <location>
        <begin position="863"/>
        <end position="875"/>
    </location>
</feature>
<gene>
    <name evidence="3" type="ORF">EV356DRAFT_530977</name>
</gene>
<dbReference type="InterPro" id="IPR055589">
    <property type="entry name" value="DUF7165"/>
</dbReference>
<organism evidence="3 4">
    <name type="scientific">Viridothelium virens</name>
    <name type="common">Speckled blister lichen</name>
    <name type="synonym">Trypethelium virens</name>
    <dbReference type="NCBI Taxonomy" id="1048519"/>
    <lineage>
        <taxon>Eukaryota</taxon>
        <taxon>Fungi</taxon>
        <taxon>Dikarya</taxon>
        <taxon>Ascomycota</taxon>
        <taxon>Pezizomycotina</taxon>
        <taxon>Dothideomycetes</taxon>
        <taxon>Dothideomycetes incertae sedis</taxon>
        <taxon>Trypetheliales</taxon>
        <taxon>Trypetheliaceae</taxon>
        <taxon>Viridothelium</taxon>
    </lineage>
</organism>
<dbReference type="OrthoDB" id="3925024at2759"/>
<protein>
    <recommendedName>
        <fullName evidence="2">DUF7165 domain-containing protein</fullName>
    </recommendedName>
</protein>
<evidence type="ECO:0000313" key="3">
    <source>
        <dbReference type="EMBL" id="KAF2236352.1"/>
    </source>
</evidence>
<proteinExistence type="predicted"/>
<dbReference type="AlphaFoldDB" id="A0A6A6HEH0"/>
<evidence type="ECO:0000256" key="1">
    <source>
        <dbReference type="SAM" id="MobiDB-lite"/>
    </source>
</evidence>